<reference evidence="1 2" key="1">
    <citation type="submission" date="2019-06" db="EMBL/GenBank/DDBJ databases">
        <title>The draft genome of Rhizobium smilacinae PTYR-5.</title>
        <authorList>
            <person name="Liu L."/>
            <person name="Li L."/>
            <person name="Zhang X."/>
        </authorList>
    </citation>
    <scope>NUCLEOTIDE SEQUENCE [LARGE SCALE GENOMIC DNA]</scope>
    <source>
        <strain evidence="1 2">PTYR-5</strain>
    </source>
</reference>
<dbReference type="RefSeq" id="WP_139672731.1">
    <property type="nucleotide sequence ID" value="NZ_VDMN01000001.1"/>
</dbReference>
<gene>
    <name evidence="1" type="ORF">FHP24_03150</name>
</gene>
<dbReference type="EMBL" id="VDMN01000001">
    <property type="protein sequence ID" value="TNM65292.1"/>
    <property type="molecule type" value="Genomic_DNA"/>
</dbReference>
<evidence type="ECO:0000313" key="1">
    <source>
        <dbReference type="EMBL" id="TNM65292.1"/>
    </source>
</evidence>
<evidence type="ECO:0000313" key="2">
    <source>
        <dbReference type="Proteomes" id="UP000311605"/>
    </source>
</evidence>
<accession>A0A5C4XPC8</accession>
<sequence>MHVDKAQSALGDSMRFYLLPIITLALGLGYSTSSQASCSGGVGSNALSCSSSQGSLSEYATFIQNDYVPSAIAVVMQNFATVFNAATPGQTGWGQIADTWGIAGNQASKRIEYSLPGVGYVTDRGVSADKGPSPFSIDGRTQSNGANAYVDVYWTGTIATLIDGVTNYIASYRFSVSAAAWTSLGLQGSNLNYSGTGTYNFTATTTPVPGPEAGAGLGALAIGGIALFLRRRAKYQHPNP</sequence>
<name>A0A5C4XPC8_9HYPH</name>
<comment type="caution">
    <text evidence="1">The sequence shown here is derived from an EMBL/GenBank/DDBJ whole genome shotgun (WGS) entry which is preliminary data.</text>
</comment>
<dbReference type="AlphaFoldDB" id="A0A5C4XPC8"/>
<dbReference type="Proteomes" id="UP000311605">
    <property type="component" value="Unassembled WGS sequence"/>
</dbReference>
<organism evidence="1 2">
    <name type="scientific">Aliirhizobium smilacinae</name>
    <dbReference type="NCBI Taxonomy" id="1395944"/>
    <lineage>
        <taxon>Bacteria</taxon>
        <taxon>Pseudomonadati</taxon>
        <taxon>Pseudomonadota</taxon>
        <taxon>Alphaproteobacteria</taxon>
        <taxon>Hyphomicrobiales</taxon>
        <taxon>Rhizobiaceae</taxon>
        <taxon>Aliirhizobium</taxon>
    </lineage>
</organism>
<keyword evidence="2" id="KW-1185">Reference proteome</keyword>
<proteinExistence type="predicted"/>
<protein>
    <submittedName>
        <fullName evidence="1">Uncharacterized protein</fullName>
    </submittedName>
</protein>